<evidence type="ECO:0000256" key="2">
    <source>
        <dbReference type="ARBA" id="ARBA00006966"/>
    </source>
</evidence>
<dbReference type="Pfam" id="PF01212">
    <property type="entry name" value="Beta_elim_lyase"/>
    <property type="match status" value="1"/>
</dbReference>
<dbReference type="GO" id="GO:0005829">
    <property type="term" value="C:cytosol"/>
    <property type="evidence" value="ECO:0007669"/>
    <property type="project" value="TreeGrafter"/>
</dbReference>
<accession>A0A7K6SKS3</accession>
<evidence type="ECO:0000256" key="1">
    <source>
        <dbReference type="ARBA" id="ARBA00001933"/>
    </source>
</evidence>
<evidence type="ECO:0000313" key="6">
    <source>
        <dbReference type="EMBL" id="NWW98464.1"/>
    </source>
</evidence>
<dbReference type="GO" id="GO:0006567">
    <property type="term" value="P:L-threonine catabolic process"/>
    <property type="evidence" value="ECO:0007669"/>
    <property type="project" value="TreeGrafter"/>
</dbReference>
<feature type="domain" description="Aromatic amino acid beta-eliminating lyase/threonine aldolase" evidence="5">
    <location>
        <begin position="1"/>
        <end position="118"/>
    </location>
</feature>
<dbReference type="PANTHER" id="PTHR48097">
    <property type="entry name" value="L-THREONINE ALDOLASE-RELATED"/>
    <property type="match status" value="1"/>
</dbReference>
<name>A0A7K6SKS3_CALNI</name>
<dbReference type="EMBL" id="VZSB01000506">
    <property type="protein sequence ID" value="NWW98464.1"/>
    <property type="molecule type" value="Genomic_DNA"/>
</dbReference>
<feature type="non-terminal residue" evidence="6">
    <location>
        <position position="188"/>
    </location>
</feature>
<dbReference type="InterPro" id="IPR001597">
    <property type="entry name" value="ArAA_b-elim_lyase/Thr_aldolase"/>
</dbReference>
<dbReference type="PANTHER" id="PTHR48097:SF9">
    <property type="entry name" value="L-THREONINE ALDOLASE"/>
    <property type="match status" value="1"/>
</dbReference>
<proteinExistence type="inferred from homology"/>
<reference evidence="6 7" key="1">
    <citation type="submission" date="2019-09" db="EMBL/GenBank/DDBJ databases">
        <title>Bird 10,000 Genomes (B10K) Project - Family phase.</title>
        <authorList>
            <person name="Zhang G."/>
        </authorList>
    </citation>
    <scope>NUCLEOTIDE SEQUENCE [LARGE SCALE GENOMIC DNA]</scope>
    <source>
        <strain evidence="6">OUT-0007</strain>
        <tissue evidence="6">Blood</tissue>
    </source>
</reference>
<evidence type="ECO:0000313" key="7">
    <source>
        <dbReference type="Proteomes" id="UP000546235"/>
    </source>
</evidence>
<evidence type="ECO:0000256" key="4">
    <source>
        <dbReference type="ARBA" id="ARBA00023239"/>
    </source>
</evidence>
<gene>
    <name evidence="6" type="primary">Tha2</name>
    <name evidence="6" type="ORF">CALNIC_R11128</name>
</gene>
<keyword evidence="4" id="KW-0456">Lyase</keyword>
<sequence>LMNAAVAQGVEPAQITQYCDSVSLCFSKGLGAPAGAVLAGRRGFVAEAWRARKLLGGGMRQAGVLAAAARIGLEHAEETLRRDHNNARRFAEGIQELNSPLCSISLAAVETNIVMMNIAGGWLPPPELCEHLRAVSEEEVAETGQAVSVLVFPWSAHTVRAVWHRDVSARDTELAKNKLEFVARKWQK</sequence>
<dbReference type="Gene3D" id="3.90.1150.10">
    <property type="entry name" value="Aspartate Aminotransferase, domain 1"/>
    <property type="match status" value="1"/>
</dbReference>
<evidence type="ECO:0000259" key="5">
    <source>
        <dbReference type="Pfam" id="PF01212"/>
    </source>
</evidence>
<organism evidence="6 7">
    <name type="scientific">Caloenas nicobarica</name>
    <name type="common">Nicobar pigeon</name>
    <dbReference type="NCBI Taxonomy" id="187106"/>
    <lineage>
        <taxon>Eukaryota</taxon>
        <taxon>Metazoa</taxon>
        <taxon>Chordata</taxon>
        <taxon>Craniata</taxon>
        <taxon>Vertebrata</taxon>
        <taxon>Euteleostomi</taxon>
        <taxon>Archelosauria</taxon>
        <taxon>Archosauria</taxon>
        <taxon>Dinosauria</taxon>
        <taxon>Saurischia</taxon>
        <taxon>Theropoda</taxon>
        <taxon>Coelurosauria</taxon>
        <taxon>Aves</taxon>
        <taxon>Neognathae</taxon>
        <taxon>Neoaves</taxon>
        <taxon>Columbimorphae</taxon>
        <taxon>Columbiformes</taxon>
        <taxon>Columbidae</taxon>
        <taxon>Caloenas</taxon>
    </lineage>
</organism>
<comment type="cofactor">
    <cofactor evidence="1">
        <name>pyridoxal 5'-phosphate</name>
        <dbReference type="ChEBI" id="CHEBI:597326"/>
    </cofactor>
</comment>
<comment type="caution">
    <text evidence="6">The sequence shown here is derived from an EMBL/GenBank/DDBJ whole genome shotgun (WGS) entry which is preliminary data.</text>
</comment>
<dbReference type="InterPro" id="IPR015422">
    <property type="entry name" value="PyrdxlP-dep_Trfase_small"/>
</dbReference>
<feature type="non-terminal residue" evidence="6">
    <location>
        <position position="1"/>
    </location>
</feature>
<dbReference type="AlphaFoldDB" id="A0A7K6SKS3"/>
<dbReference type="InterPro" id="IPR015424">
    <property type="entry name" value="PyrdxlP-dep_Trfase"/>
</dbReference>
<keyword evidence="3" id="KW-0663">Pyridoxal phosphate</keyword>
<protein>
    <submittedName>
        <fullName evidence="6">THA2 aldolase</fullName>
    </submittedName>
</protein>
<dbReference type="InterPro" id="IPR015421">
    <property type="entry name" value="PyrdxlP-dep_Trfase_major"/>
</dbReference>
<evidence type="ECO:0000256" key="3">
    <source>
        <dbReference type="ARBA" id="ARBA00022898"/>
    </source>
</evidence>
<keyword evidence="7" id="KW-1185">Reference proteome</keyword>
<dbReference type="GO" id="GO:0006545">
    <property type="term" value="P:glycine biosynthetic process"/>
    <property type="evidence" value="ECO:0007669"/>
    <property type="project" value="TreeGrafter"/>
</dbReference>
<dbReference type="Gene3D" id="3.40.640.10">
    <property type="entry name" value="Type I PLP-dependent aspartate aminotransferase-like (Major domain)"/>
    <property type="match status" value="1"/>
</dbReference>
<dbReference type="Proteomes" id="UP000546235">
    <property type="component" value="Unassembled WGS sequence"/>
</dbReference>
<dbReference type="FunFam" id="3.90.1150.10:FF:000041">
    <property type="entry name" value="Low-specificity L-threonine aldolase"/>
    <property type="match status" value="1"/>
</dbReference>
<dbReference type="SUPFAM" id="SSF53383">
    <property type="entry name" value="PLP-dependent transferases"/>
    <property type="match status" value="1"/>
</dbReference>
<dbReference type="GO" id="GO:0008732">
    <property type="term" value="F:L-allo-threonine aldolase activity"/>
    <property type="evidence" value="ECO:0007669"/>
    <property type="project" value="TreeGrafter"/>
</dbReference>
<comment type="similarity">
    <text evidence="2">Belongs to the threonine aldolase family.</text>
</comment>